<dbReference type="Proteomes" id="UP000228593">
    <property type="component" value="Unassembled WGS sequence"/>
</dbReference>
<sequence>MTIPEGASVQALEREVAQIYSVLDYAIHELPAGVLWAPNAANDAQCAELLVDLNRFEELSKQLAIPAQDFIDACRWHLDHYPHYRSRQRHFVDYASYCIDRGGPLRVPLLTDVVRFQR</sequence>
<dbReference type="EMBL" id="PDOB01000022">
    <property type="protein sequence ID" value="PIL39181.1"/>
    <property type="molecule type" value="Genomic_DNA"/>
</dbReference>
<evidence type="ECO:0000313" key="2">
    <source>
        <dbReference type="Proteomes" id="UP000228593"/>
    </source>
</evidence>
<keyword evidence="2" id="KW-1185">Reference proteome</keyword>
<gene>
    <name evidence="1" type="ORF">CR103_13910</name>
</gene>
<protein>
    <submittedName>
        <fullName evidence="1">Uncharacterized protein</fullName>
    </submittedName>
</protein>
<comment type="caution">
    <text evidence="1">The sequence shown here is derived from an EMBL/GenBank/DDBJ whole genome shotgun (WGS) entry which is preliminary data.</text>
</comment>
<dbReference type="RefSeq" id="WP_099916588.1">
    <property type="nucleotide sequence ID" value="NZ_BMHS01000018.1"/>
</dbReference>
<reference evidence="1 2" key="1">
    <citation type="submission" date="2017-10" db="EMBL/GenBank/DDBJ databases">
        <title>Massilia psychrophilum sp. nov., a novel purple-pigmented bacterium isolated from Tianshan glacier, Xinjiang Municipality, China.</title>
        <authorList>
            <person name="Wang H."/>
        </authorList>
    </citation>
    <scope>NUCLEOTIDE SEQUENCE [LARGE SCALE GENOMIC DNA]</scope>
    <source>
        <strain evidence="1 2">JCM 30813</strain>
    </source>
</reference>
<accession>A0A2G8SZI3</accession>
<dbReference type="OrthoDB" id="3394661at2"/>
<dbReference type="AlphaFoldDB" id="A0A2G8SZI3"/>
<evidence type="ECO:0000313" key="1">
    <source>
        <dbReference type="EMBL" id="PIL39181.1"/>
    </source>
</evidence>
<proteinExistence type="predicted"/>
<name>A0A2G8SZI3_9BURK</name>
<organism evidence="1 2">
    <name type="scientific">Massilia psychrophila</name>
    <dbReference type="NCBI Taxonomy" id="1603353"/>
    <lineage>
        <taxon>Bacteria</taxon>
        <taxon>Pseudomonadati</taxon>
        <taxon>Pseudomonadota</taxon>
        <taxon>Betaproteobacteria</taxon>
        <taxon>Burkholderiales</taxon>
        <taxon>Oxalobacteraceae</taxon>
        <taxon>Telluria group</taxon>
        <taxon>Massilia</taxon>
    </lineage>
</organism>